<feature type="transmembrane region" description="Helical" evidence="3">
    <location>
        <begin position="34"/>
        <end position="54"/>
    </location>
</feature>
<feature type="compositionally biased region" description="Basic and acidic residues" evidence="2">
    <location>
        <begin position="708"/>
        <end position="721"/>
    </location>
</feature>
<evidence type="ECO:0000313" key="5">
    <source>
        <dbReference type="Proteomes" id="UP000244069"/>
    </source>
</evidence>
<organism evidence="4 5">
    <name type="scientific">Allosediminivita pacifica</name>
    <dbReference type="NCBI Taxonomy" id="1267769"/>
    <lineage>
        <taxon>Bacteria</taxon>
        <taxon>Pseudomonadati</taxon>
        <taxon>Pseudomonadota</taxon>
        <taxon>Alphaproteobacteria</taxon>
        <taxon>Rhodobacterales</taxon>
        <taxon>Paracoccaceae</taxon>
        <taxon>Allosediminivita</taxon>
    </lineage>
</organism>
<evidence type="ECO:0000313" key="4">
    <source>
        <dbReference type="EMBL" id="PTX51344.1"/>
    </source>
</evidence>
<dbReference type="Proteomes" id="UP000244069">
    <property type="component" value="Unassembled WGS sequence"/>
</dbReference>
<feature type="compositionally biased region" description="Gly residues" evidence="2">
    <location>
        <begin position="657"/>
        <end position="701"/>
    </location>
</feature>
<feature type="transmembrane region" description="Helical" evidence="3">
    <location>
        <begin position="155"/>
        <end position="174"/>
    </location>
</feature>
<reference evidence="4 5" key="1">
    <citation type="submission" date="2018-04" db="EMBL/GenBank/DDBJ databases">
        <title>Genomic Encyclopedia of Archaeal and Bacterial Type Strains, Phase II (KMG-II): from individual species to whole genera.</title>
        <authorList>
            <person name="Goeker M."/>
        </authorList>
    </citation>
    <scope>NUCLEOTIDE SEQUENCE [LARGE SCALE GENOMIC DNA]</scope>
    <source>
        <strain evidence="4 5">DSM 29329</strain>
    </source>
</reference>
<evidence type="ECO:0000256" key="2">
    <source>
        <dbReference type="SAM" id="MobiDB-lite"/>
    </source>
</evidence>
<proteinExistence type="predicted"/>
<feature type="compositionally biased region" description="Basic and acidic residues" evidence="2">
    <location>
        <begin position="754"/>
        <end position="782"/>
    </location>
</feature>
<protein>
    <submittedName>
        <fullName evidence="4">Uncharacterized protein (TIGR02302 family)</fullName>
    </submittedName>
</protein>
<feature type="region of interest" description="Disordered" evidence="2">
    <location>
        <begin position="649"/>
        <end position="831"/>
    </location>
</feature>
<keyword evidence="3" id="KW-0812">Transmembrane</keyword>
<evidence type="ECO:0000256" key="1">
    <source>
        <dbReference type="SAM" id="Coils"/>
    </source>
</evidence>
<gene>
    <name evidence="4" type="ORF">C8N44_10387</name>
</gene>
<dbReference type="NCBIfam" id="TIGR02302">
    <property type="entry name" value="aProt_lowcomp"/>
    <property type="match status" value="1"/>
</dbReference>
<dbReference type="RefSeq" id="WP_244640964.1">
    <property type="nucleotide sequence ID" value="NZ_BMEZ01000003.1"/>
</dbReference>
<feature type="coiled-coil region" evidence="1">
    <location>
        <begin position="492"/>
        <end position="611"/>
    </location>
</feature>
<accession>A0A2T6B5L1</accession>
<feature type="transmembrane region" description="Helical" evidence="3">
    <location>
        <begin position="60"/>
        <end position="78"/>
    </location>
</feature>
<feature type="compositionally biased region" description="Low complexity" evidence="2">
    <location>
        <begin position="787"/>
        <end position="798"/>
    </location>
</feature>
<keyword evidence="3" id="KW-1133">Transmembrane helix</keyword>
<dbReference type="InterPro" id="IPR012683">
    <property type="entry name" value="CHP02302_TM"/>
</dbReference>
<dbReference type="AlphaFoldDB" id="A0A2T6B5L1"/>
<dbReference type="Pfam" id="PF13779">
    <property type="entry name" value="DUF4175"/>
    <property type="match status" value="1"/>
</dbReference>
<dbReference type="EMBL" id="QBKN01000003">
    <property type="protein sequence ID" value="PTX51344.1"/>
    <property type="molecule type" value="Genomic_DNA"/>
</dbReference>
<sequence>MAPEHTGPSDILRRIRWPLRLTWWGMLAERVTRAFWPLWSVLFVVLALLMLGLQDEVATEWVWGAGVLALLATLWTGYRGLRAFRWPSRDGALARLDDTLRGNPIQAAFDRQAIGSGDAASLAVWRAHQERMRNRLAEARAAQPDLRVSDADPFALRYVALLALSVAILFGSIMRVQSVTTMGAGGPELAQGPSWEGWMQPPAYTRQPSIYLNDITAPAIDVPEGAQITLRMYGEVGSLSVEESVSGRPLETTGDGMQDTAQDFEVARSGQVAIDGPGGRAWDIAMIPDEAPSVTQLGEIESSYEGEAQIPYAAQDDHAVTSGTARITLALSEVPRRYALAAEPEPRDMIEMPLPMPVTGDRADFEEIITANFSQHPWANLPVSLELEVADDRGQTGLSQPTVIDLPGRNFFDPTAATVIEQRQAVLWNRDNTADAALLLRAVMYDAGDLFRTDVNRLRVEHLVERMELLASYGMSDEQLDELAQDMWDLAITLEEGDLDDALERLQRAQDRLNEAMKNGASEQEIAELMQELRRATDDYLRQLSREQQQNPNAENQMTGNQNMMEMSQNDLQEMMDRIQELMEQGRMAEAQEALEQLRQMMENMQVTQGQGGQGQSPGEQAMEGLSETLRNQQGLSDEAFRDLQEQFNPGQQGQEGQQGEGGQQQGQNQGQGEGRGQQEGEGQGQGQGQGTLQGQNGQGGQSMQDSLEERQRALRDELGRQRRNLPGQNSEAGQRAGEALGRAEDAMDGAAEAMRDGDLPEAIDRQSDAMEALREGMRDLGESMAQQQQQGQGQQGTAQGGEPGQQRDPLGRNAGSNGQLGSDEGMLQGEDVYRRARDLLEELRRRSGESDRSTAELDYLERLLDRF</sequence>
<keyword evidence="1" id="KW-0175">Coiled coil</keyword>
<name>A0A2T6B5L1_9RHOB</name>
<keyword evidence="5" id="KW-1185">Reference proteome</keyword>
<evidence type="ECO:0000256" key="3">
    <source>
        <dbReference type="SAM" id="Phobius"/>
    </source>
</evidence>
<comment type="caution">
    <text evidence="4">The sequence shown here is derived from an EMBL/GenBank/DDBJ whole genome shotgun (WGS) entry which is preliminary data.</text>
</comment>
<keyword evidence="3" id="KW-0472">Membrane</keyword>